<reference evidence="1" key="1">
    <citation type="submission" date="2022-08" db="EMBL/GenBank/DDBJ databases">
        <title>Draft genome sequence of Lysinibacillus sp. strain KH24.</title>
        <authorList>
            <person name="Kanbe H."/>
            <person name="Itoh H."/>
        </authorList>
    </citation>
    <scope>NUCLEOTIDE SEQUENCE</scope>
    <source>
        <strain evidence="1">KH24</strain>
    </source>
</reference>
<dbReference type="Proteomes" id="UP001065593">
    <property type="component" value="Unassembled WGS sequence"/>
</dbReference>
<dbReference type="EMBL" id="BRZA01000002">
    <property type="protein sequence ID" value="GLC89310.1"/>
    <property type="molecule type" value="Genomic_DNA"/>
</dbReference>
<gene>
    <name evidence="1" type="ORF">LYSBPC_24370</name>
</gene>
<name>A0ABQ5NLT3_9BACI</name>
<accession>A0ABQ5NLT3</accession>
<keyword evidence="2" id="KW-1185">Reference proteome</keyword>
<organism evidence="1 2">
    <name type="scientific">Lysinibacillus piscis</name>
    <dbReference type="NCBI Taxonomy" id="2518931"/>
    <lineage>
        <taxon>Bacteria</taxon>
        <taxon>Bacillati</taxon>
        <taxon>Bacillota</taxon>
        <taxon>Bacilli</taxon>
        <taxon>Bacillales</taxon>
        <taxon>Bacillaceae</taxon>
        <taxon>Lysinibacillus</taxon>
    </lineage>
</organism>
<dbReference type="RefSeq" id="WP_264989044.1">
    <property type="nucleotide sequence ID" value="NZ_BRZA01000002.1"/>
</dbReference>
<proteinExistence type="predicted"/>
<protein>
    <submittedName>
        <fullName evidence="1">Uncharacterized protein</fullName>
    </submittedName>
</protein>
<evidence type="ECO:0000313" key="1">
    <source>
        <dbReference type="EMBL" id="GLC89310.1"/>
    </source>
</evidence>
<evidence type="ECO:0000313" key="2">
    <source>
        <dbReference type="Proteomes" id="UP001065593"/>
    </source>
</evidence>
<comment type="caution">
    <text evidence="1">The sequence shown here is derived from an EMBL/GenBank/DDBJ whole genome shotgun (WGS) entry which is preliminary data.</text>
</comment>
<sequence length="74" mass="8432">MNGKKIVLFDQTGAEVKSFINQVEAMKHCVDNKICNAGWIRRSLKTGEKFYYPKGKASKIRNGYQGSGMFVKWV</sequence>